<evidence type="ECO:0000256" key="6">
    <source>
        <dbReference type="ARBA" id="ARBA00023163"/>
    </source>
</evidence>
<dbReference type="Proteomes" id="UP000075766">
    <property type="component" value="Unassembled WGS sequence"/>
</dbReference>
<dbReference type="InterPro" id="IPR036388">
    <property type="entry name" value="WH-like_DNA-bd_sf"/>
</dbReference>
<sequence length="143" mass="15688">MSAEERLERAVRLCAGRGARLTPQRARVLRILIEAERPLGAYEILAEMAEGQRALAPPTVYRALEFLLAQGLVHRLETLNAFIDCRHPERPHPAQFLICSACGRVVEIDDEAIAARLLDAAAQSGFAASRKVVEVIGVCEGCR</sequence>
<protein>
    <recommendedName>
        <fullName evidence="7">Ferric uptake regulation protein</fullName>
    </recommendedName>
</protein>
<gene>
    <name evidence="7" type="primary">fur</name>
    <name evidence="8" type="ORF">AY586_04690</name>
</gene>
<keyword evidence="3 7" id="KW-0862">Zinc</keyword>
<dbReference type="InterPro" id="IPR002481">
    <property type="entry name" value="FUR"/>
</dbReference>
<comment type="subcellular location">
    <subcellularLocation>
        <location evidence="7">Cytoplasm</location>
    </subcellularLocation>
</comment>
<name>A0ABR5VDJ8_MARGR</name>
<organism evidence="8 9">
    <name type="scientific">Marichromatium gracile</name>
    <name type="common">Chromatium gracile</name>
    <dbReference type="NCBI Taxonomy" id="1048"/>
    <lineage>
        <taxon>Bacteria</taxon>
        <taxon>Pseudomonadati</taxon>
        <taxon>Pseudomonadota</taxon>
        <taxon>Gammaproteobacteria</taxon>
        <taxon>Chromatiales</taxon>
        <taxon>Chromatiaceae</taxon>
        <taxon>Marichromatium</taxon>
    </lineage>
</organism>
<dbReference type="Gene3D" id="3.30.1490.190">
    <property type="match status" value="1"/>
</dbReference>
<evidence type="ECO:0000256" key="4">
    <source>
        <dbReference type="ARBA" id="ARBA00023015"/>
    </source>
</evidence>
<keyword evidence="9" id="KW-1185">Reference proteome</keyword>
<comment type="subunit">
    <text evidence="7">Homodimer.</text>
</comment>
<keyword evidence="6 7" id="KW-0804">Transcription</keyword>
<keyword evidence="5 7" id="KW-0238">DNA-binding</keyword>
<dbReference type="EMBL" id="LSYU01000099">
    <property type="protein sequence ID" value="KXX63415.1"/>
    <property type="molecule type" value="Genomic_DNA"/>
</dbReference>
<dbReference type="PANTHER" id="PTHR33202:SF6">
    <property type="entry name" value="ZINC UPTAKE REGULATION PROTEIN"/>
    <property type="match status" value="1"/>
</dbReference>
<evidence type="ECO:0000313" key="8">
    <source>
        <dbReference type="EMBL" id="KXX63415.1"/>
    </source>
</evidence>
<dbReference type="Gene3D" id="1.10.10.10">
    <property type="entry name" value="Winged helix-like DNA-binding domain superfamily/Winged helix DNA-binding domain"/>
    <property type="match status" value="1"/>
</dbReference>
<keyword evidence="7" id="KW-0408">Iron</keyword>
<proteinExistence type="inferred from homology"/>
<dbReference type="InterPro" id="IPR036390">
    <property type="entry name" value="WH_DNA-bd_sf"/>
</dbReference>
<keyword evidence="7" id="KW-0963">Cytoplasm</keyword>
<evidence type="ECO:0000313" key="9">
    <source>
        <dbReference type="Proteomes" id="UP000075766"/>
    </source>
</evidence>
<dbReference type="PANTHER" id="PTHR33202">
    <property type="entry name" value="ZINC UPTAKE REGULATION PROTEIN"/>
    <property type="match status" value="1"/>
</dbReference>
<evidence type="ECO:0000256" key="3">
    <source>
        <dbReference type="ARBA" id="ARBA00022833"/>
    </source>
</evidence>
<comment type="caution">
    <text evidence="8">The sequence shown here is derived from an EMBL/GenBank/DDBJ whole genome shotgun (WGS) entry which is preliminary data.</text>
</comment>
<evidence type="ECO:0000256" key="5">
    <source>
        <dbReference type="ARBA" id="ARBA00023125"/>
    </source>
</evidence>
<keyword evidence="2 7" id="KW-0678">Repressor</keyword>
<keyword evidence="4 7" id="KW-0805">Transcription regulation</keyword>
<dbReference type="Pfam" id="PF01475">
    <property type="entry name" value="FUR"/>
    <property type="match status" value="1"/>
</dbReference>
<evidence type="ECO:0000256" key="2">
    <source>
        <dbReference type="ARBA" id="ARBA00022491"/>
    </source>
</evidence>
<comment type="similarity">
    <text evidence="1 7">Belongs to the Fur family.</text>
</comment>
<evidence type="ECO:0000256" key="1">
    <source>
        <dbReference type="ARBA" id="ARBA00007957"/>
    </source>
</evidence>
<evidence type="ECO:0000256" key="7">
    <source>
        <dbReference type="RuleBase" id="RU364037"/>
    </source>
</evidence>
<accession>A0ABR5VDJ8</accession>
<reference evidence="8 9" key="1">
    <citation type="submission" date="2016-02" db="EMBL/GenBank/DDBJ databases">
        <title>Genome sequence of Marichromatium gracile YL-28, a purple sulfur bacterium.</title>
        <authorList>
            <person name="Zhao C."/>
            <person name="Hong X."/>
            <person name="Chen S."/>
            <person name="Yang S."/>
        </authorList>
    </citation>
    <scope>NUCLEOTIDE SEQUENCE [LARGE SCALE GENOMIC DNA]</scope>
    <source>
        <strain evidence="8 9">YL28</strain>
    </source>
</reference>
<dbReference type="CDD" id="cd07153">
    <property type="entry name" value="Fur_like"/>
    <property type="match status" value="1"/>
</dbReference>
<dbReference type="RefSeq" id="WP_062277486.1">
    <property type="nucleotide sequence ID" value="NZ_LSYU01000099.1"/>
</dbReference>
<dbReference type="SUPFAM" id="SSF46785">
    <property type="entry name" value="Winged helix' DNA-binding domain"/>
    <property type="match status" value="1"/>
</dbReference>
<dbReference type="InterPro" id="IPR043135">
    <property type="entry name" value="Fur_C"/>
</dbReference>
<keyword evidence="7" id="KW-0479">Metal-binding</keyword>